<accession>A0A4U0QNB6</accession>
<evidence type="ECO:0000313" key="3">
    <source>
        <dbReference type="Proteomes" id="UP000306223"/>
    </source>
</evidence>
<dbReference type="InterPro" id="IPR014044">
    <property type="entry name" value="CAP_dom"/>
</dbReference>
<dbReference type="PANTHER" id="PTHR31157">
    <property type="entry name" value="SCP DOMAIN-CONTAINING PROTEIN"/>
    <property type="match status" value="1"/>
</dbReference>
<protein>
    <submittedName>
        <fullName evidence="2">CAP domain-containing protein</fullName>
    </submittedName>
</protein>
<sequence>MAVVAAFVTGCAPQPAPPTAKDPHAVQVGQPGQATCVATATAHNAAGAQVTNHARARAGLPPVQANPQLARVAAQHACDMALRGRMTHLGSTTTGPSMRLKQSGYQPSIAAENIAAGPFSLTRVLSEWSTSPGHLDNILLPQVRDFGVGQALAEDGRTVYWAAVYAAPR</sequence>
<gene>
    <name evidence="2" type="ORF">FA740_12710</name>
</gene>
<dbReference type="EMBL" id="SUNH01000017">
    <property type="protein sequence ID" value="TJZ83319.1"/>
    <property type="molecule type" value="Genomic_DNA"/>
</dbReference>
<proteinExistence type="predicted"/>
<dbReference type="Gene3D" id="3.40.33.10">
    <property type="entry name" value="CAP"/>
    <property type="match status" value="1"/>
</dbReference>
<dbReference type="InterPro" id="IPR035940">
    <property type="entry name" value="CAP_sf"/>
</dbReference>
<organism evidence="2 3">
    <name type="scientific">Paracoccus hibiscisoli</name>
    <dbReference type="NCBI Taxonomy" id="2023261"/>
    <lineage>
        <taxon>Bacteria</taxon>
        <taxon>Pseudomonadati</taxon>
        <taxon>Pseudomonadota</taxon>
        <taxon>Alphaproteobacteria</taxon>
        <taxon>Rhodobacterales</taxon>
        <taxon>Paracoccaceae</taxon>
        <taxon>Paracoccus</taxon>
    </lineage>
</organism>
<feature type="domain" description="SCP" evidence="1">
    <location>
        <begin position="50"/>
        <end position="165"/>
    </location>
</feature>
<dbReference type="Pfam" id="PF00188">
    <property type="entry name" value="CAP"/>
    <property type="match status" value="1"/>
</dbReference>
<dbReference type="PANTHER" id="PTHR31157:SF1">
    <property type="entry name" value="SCP DOMAIN-CONTAINING PROTEIN"/>
    <property type="match status" value="1"/>
</dbReference>
<reference evidence="2 3" key="1">
    <citation type="submission" date="2019-04" db="EMBL/GenBank/DDBJ databases">
        <authorList>
            <person name="Li J."/>
        </authorList>
    </citation>
    <scope>NUCLEOTIDE SEQUENCE [LARGE SCALE GENOMIC DNA]</scope>
    <source>
        <strain evidence="2 3">CCTCC AB2016182</strain>
    </source>
</reference>
<name>A0A4U0QNB6_9RHOB</name>
<keyword evidence="3" id="KW-1185">Reference proteome</keyword>
<dbReference type="AlphaFoldDB" id="A0A4U0QNB6"/>
<dbReference type="SUPFAM" id="SSF55797">
    <property type="entry name" value="PR-1-like"/>
    <property type="match status" value="1"/>
</dbReference>
<evidence type="ECO:0000259" key="1">
    <source>
        <dbReference type="Pfam" id="PF00188"/>
    </source>
</evidence>
<dbReference type="OrthoDB" id="9811255at2"/>
<dbReference type="CDD" id="cd05379">
    <property type="entry name" value="CAP_bacterial"/>
    <property type="match status" value="1"/>
</dbReference>
<comment type="caution">
    <text evidence="2">The sequence shown here is derived from an EMBL/GenBank/DDBJ whole genome shotgun (WGS) entry which is preliminary data.</text>
</comment>
<evidence type="ECO:0000313" key="2">
    <source>
        <dbReference type="EMBL" id="TJZ83319.1"/>
    </source>
</evidence>
<dbReference type="Proteomes" id="UP000306223">
    <property type="component" value="Unassembled WGS sequence"/>
</dbReference>